<comment type="caution">
    <text evidence="3">The sequence shown here is derived from an EMBL/GenBank/DDBJ whole genome shotgun (WGS) entry which is preliminary data.</text>
</comment>
<dbReference type="PANTHER" id="PTHR34965:SF1">
    <property type="entry name" value="OS07G0118300 PROTEIN"/>
    <property type="match status" value="1"/>
</dbReference>
<dbReference type="EMBL" id="JACEFO010001608">
    <property type="protein sequence ID" value="KAF8731412.1"/>
    <property type="molecule type" value="Genomic_DNA"/>
</dbReference>
<keyword evidence="2" id="KW-0812">Transmembrane</keyword>
<evidence type="ECO:0000256" key="2">
    <source>
        <dbReference type="SAM" id="Phobius"/>
    </source>
</evidence>
<reference evidence="3" key="1">
    <citation type="submission" date="2020-07" db="EMBL/GenBank/DDBJ databases">
        <title>Genome sequence and genetic diversity analysis of an under-domesticated orphan crop, white fonio (Digitaria exilis).</title>
        <authorList>
            <person name="Bennetzen J.L."/>
            <person name="Chen S."/>
            <person name="Ma X."/>
            <person name="Wang X."/>
            <person name="Yssel A.E.J."/>
            <person name="Chaluvadi S.R."/>
            <person name="Johnson M."/>
            <person name="Gangashetty P."/>
            <person name="Hamidou F."/>
            <person name="Sanogo M.D."/>
            <person name="Zwaenepoel A."/>
            <person name="Wallace J."/>
            <person name="Van De Peer Y."/>
            <person name="Van Deynze A."/>
        </authorList>
    </citation>
    <scope>NUCLEOTIDE SEQUENCE</scope>
    <source>
        <tissue evidence="3">Leaves</tissue>
    </source>
</reference>
<dbReference type="AlphaFoldDB" id="A0A835KHB9"/>
<gene>
    <name evidence="3" type="ORF">HU200_016474</name>
</gene>
<protein>
    <submittedName>
        <fullName evidence="3">Uncharacterized protein</fullName>
    </submittedName>
</protein>
<dbReference type="PANTHER" id="PTHR34965">
    <property type="entry name" value="OS07G0118300 PROTEIN"/>
    <property type="match status" value="1"/>
</dbReference>
<evidence type="ECO:0000313" key="4">
    <source>
        <dbReference type="Proteomes" id="UP000636709"/>
    </source>
</evidence>
<keyword evidence="2" id="KW-1133">Transmembrane helix</keyword>
<feature type="transmembrane region" description="Helical" evidence="2">
    <location>
        <begin position="74"/>
        <end position="97"/>
    </location>
</feature>
<evidence type="ECO:0000256" key="1">
    <source>
        <dbReference type="SAM" id="MobiDB-lite"/>
    </source>
</evidence>
<feature type="region of interest" description="Disordered" evidence="1">
    <location>
        <begin position="1"/>
        <end position="20"/>
    </location>
</feature>
<feature type="compositionally biased region" description="Low complexity" evidence="1">
    <location>
        <begin position="30"/>
        <end position="50"/>
    </location>
</feature>
<proteinExistence type="predicted"/>
<accession>A0A835KHB9</accession>
<feature type="region of interest" description="Disordered" evidence="1">
    <location>
        <begin position="30"/>
        <end position="64"/>
    </location>
</feature>
<dbReference type="OrthoDB" id="206313at2759"/>
<feature type="transmembrane region" description="Helical" evidence="2">
    <location>
        <begin position="117"/>
        <end position="139"/>
    </location>
</feature>
<name>A0A835KHB9_9POAL</name>
<feature type="transmembrane region" description="Helical" evidence="2">
    <location>
        <begin position="159"/>
        <end position="182"/>
    </location>
</feature>
<organism evidence="3 4">
    <name type="scientific">Digitaria exilis</name>
    <dbReference type="NCBI Taxonomy" id="1010633"/>
    <lineage>
        <taxon>Eukaryota</taxon>
        <taxon>Viridiplantae</taxon>
        <taxon>Streptophyta</taxon>
        <taxon>Embryophyta</taxon>
        <taxon>Tracheophyta</taxon>
        <taxon>Spermatophyta</taxon>
        <taxon>Magnoliopsida</taxon>
        <taxon>Liliopsida</taxon>
        <taxon>Poales</taxon>
        <taxon>Poaceae</taxon>
        <taxon>PACMAD clade</taxon>
        <taxon>Panicoideae</taxon>
        <taxon>Panicodae</taxon>
        <taxon>Paniceae</taxon>
        <taxon>Anthephorinae</taxon>
        <taxon>Digitaria</taxon>
    </lineage>
</organism>
<keyword evidence="2" id="KW-0472">Membrane</keyword>
<evidence type="ECO:0000313" key="3">
    <source>
        <dbReference type="EMBL" id="KAF8731412.1"/>
    </source>
</evidence>
<keyword evidence="4" id="KW-1185">Reference proteome</keyword>
<sequence>MATASAGPSSSPPPQALPPRARAEPLLVSSCAAASASSRPPPRSSASPSTSSPPPRPSAPPPIRPHSAAAAARFQIFGGIFRCYAVVVVLFVGLLEIQWRFLIKFWKVSLLPPISRFGILQLIIFEYWPAWGMLQFFVVVMTKAYPTIEKNDLILLQQIASYMLLSFGVVCYISGISCIGVLKRSRQQKATSREQAVKDLQHGRIKTSDQSIATDEELCGGKLLRVHVHEAASSWSLHAASAAATHSLHLRCHARSPPRGLKRRHHAGRDILVAALAVAAPPVAWPSPRGTLSRSNLITAPAAAAAPASTLRSRASSHAPSLLRRRRRRPFSFVVADWVSTGFAGLNP</sequence>
<dbReference type="Proteomes" id="UP000636709">
    <property type="component" value="Unassembled WGS sequence"/>
</dbReference>
<feature type="compositionally biased region" description="Pro residues" evidence="1">
    <location>
        <begin position="51"/>
        <end position="64"/>
    </location>
</feature>